<dbReference type="EMBL" id="SFCI01001007">
    <property type="protein sequence ID" value="TFY77079.1"/>
    <property type="molecule type" value="Genomic_DNA"/>
</dbReference>
<evidence type="ECO:0000256" key="2">
    <source>
        <dbReference type="ARBA" id="ARBA00005587"/>
    </source>
</evidence>
<comment type="similarity">
    <text evidence="2">Belongs to the acetate uptake transporter (AceTr) (TC 2.A.96) family.</text>
</comment>
<dbReference type="PANTHER" id="PTHR31123:SF1">
    <property type="entry name" value="ACCUMULATION OF DYADS PROTEIN 2-RELATED"/>
    <property type="match status" value="1"/>
</dbReference>
<reference evidence="8 9" key="1">
    <citation type="submission" date="2019-02" db="EMBL/GenBank/DDBJ databases">
        <title>Genome sequencing of the rare red list fungi Hericium alpestre (H. flagellum).</title>
        <authorList>
            <person name="Buettner E."/>
            <person name="Kellner H."/>
        </authorList>
    </citation>
    <scope>NUCLEOTIDE SEQUENCE [LARGE SCALE GENOMIC DNA]</scope>
    <source>
        <strain evidence="8 9">DSM 108284</strain>
    </source>
</reference>
<feature type="region of interest" description="Disordered" evidence="6">
    <location>
        <begin position="1"/>
        <end position="35"/>
    </location>
</feature>
<dbReference type="InterPro" id="IPR051633">
    <property type="entry name" value="AceTr"/>
</dbReference>
<organism evidence="8 9">
    <name type="scientific">Hericium alpestre</name>
    <dbReference type="NCBI Taxonomy" id="135208"/>
    <lineage>
        <taxon>Eukaryota</taxon>
        <taxon>Fungi</taxon>
        <taxon>Dikarya</taxon>
        <taxon>Basidiomycota</taxon>
        <taxon>Agaricomycotina</taxon>
        <taxon>Agaricomycetes</taxon>
        <taxon>Russulales</taxon>
        <taxon>Hericiaceae</taxon>
        <taxon>Hericium</taxon>
    </lineage>
</organism>
<evidence type="ECO:0000256" key="7">
    <source>
        <dbReference type="SAM" id="Phobius"/>
    </source>
</evidence>
<evidence type="ECO:0000256" key="5">
    <source>
        <dbReference type="ARBA" id="ARBA00023136"/>
    </source>
</evidence>
<feature type="transmembrane region" description="Helical" evidence="7">
    <location>
        <begin position="140"/>
        <end position="158"/>
    </location>
</feature>
<dbReference type="InterPro" id="IPR000791">
    <property type="entry name" value="Gpr1/Fun34/SatP-like"/>
</dbReference>
<dbReference type="STRING" id="135208.A0A4Y9ZU83"/>
<dbReference type="GO" id="GO:0015123">
    <property type="term" value="F:acetate transmembrane transporter activity"/>
    <property type="evidence" value="ECO:0007669"/>
    <property type="project" value="TreeGrafter"/>
</dbReference>
<feature type="transmembrane region" description="Helical" evidence="7">
    <location>
        <begin position="164"/>
        <end position="182"/>
    </location>
</feature>
<dbReference type="Pfam" id="PF01184">
    <property type="entry name" value="Gpr1_Fun34_YaaH"/>
    <property type="match status" value="1"/>
</dbReference>
<feature type="transmembrane region" description="Helical" evidence="7">
    <location>
        <begin position="43"/>
        <end position="60"/>
    </location>
</feature>
<dbReference type="NCBIfam" id="NF038013">
    <property type="entry name" value="AceTr_1"/>
    <property type="match status" value="1"/>
</dbReference>
<dbReference type="PANTHER" id="PTHR31123">
    <property type="entry name" value="ACCUMULATION OF DYADS PROTEIN 2-RELATED"/>
    <property type="match status" value="1"/>
</dbReference>
<keyword evidence="4 7" id="KW-1133">Transmembrane helix</keyword>
<comment type="subcellular location">
    <subcellularLocation>
        <location evidence="1">Membrane</location>
        <topology evidence="1">Multi-pass membrane protein</topology>
    </subcellularLocation>
</comment>
<feature type="transmembrane region" description="Helical" evidence="7">
    <location>
        <begin position="194"/>
        <end position="216"/>
    </location>
</feature>
<gene>
    <name evidence="8" type="ORF">EWM64_g6931</name>
</gene>
<sequence length="240" mass="25278">MAPSDIEKAEIVNANQPPPHGMSRDSFATTRSRSATHHLGNPSPLGLFSFASTTLILSLYNTGARHINTPNAVVGMAIFCGGLAQLLAGMWEFAVGNTFGATAFSSYGAFWLSYATLFIPSSGIAAAYEAADPAGQEPSALGIYLLTWMLVSFFFFIASVRKNLSFGALFFFLTLTFLLLAAQNFTGSVNVGKAGGVLGVITAFIAYYAGLCTLLSPDDLFTLPLGVALVAKGHPGREAE</sequence>
<dbReference type="AlphaFoldDB" id="A0A4Y9ZU83"/>
<feature type="compositionally biased region" description="Basic and acidic residues" evidence="6">
    <location>
        <begin position="1"/>
        <end position="10"/>
    </location>
</feature>
<evidence type="ECO:0000313" key="8">
    <source>
        <dbReference type="EMBL" id="TFY77079.1"/>
    </source>
</evidence>
<dbReference type="OrthoDB" id="3648309at2759"/>
<comment type="caution">
    <text evidence="8">The sequence shown here is derived from an EMBL/GenBank/DDBJ whole genome shotgun (WGS) entry which is preliminary data.</text>
</comment>
<accession>A0A4Y9ZU83</accession>
<keyword evidence="5 7" id="KW-0472">Membrane</keyword>
<evidence type="ECO:0000256" key="3">
    <source>
        <dbReference type="ARBA" id="ARBA00022692"/>
    </source>
</evidence>
<evidence type="ECO:0000256" key="6">
    <source>
        <dbReference type="SAM" id="MobiDB-lite"/>
    </source>
</evidence>
<keyword evidence="3 7" id="KW-0812">Transmembrane</keyword>
<keyword evidence="9" id="KW-1185">Reference proteome</keyword>
<evidence type="ECO:0000256" key="1">
    <source>
        <dbReference type="ARBA" id="ARBA00004141"/>
    </source>
</evidence>
<dbReference type="Proteomes" id="UP000298061">
    <property type="component" value="Unassembled WGS sequence"/>
</dbReference>
<name>A0A4Y9ZU83_9AGAM</name>
<feature type="transmembrane region" description="Helical" evidence="7">
    <location>
        <begin position="111"/>
        <end position="128"/>
    </location>
</feature>
<proteinExistence type="inferred from homology"/>
<protein>
    <submittedName>
        <fullName evidence="8">Uncharacterized protein</fullName>
    </submittedName>
</protein>
<dbReference type="GO" id="GO:0005886">
    <property type="term" value="C:plasma membrane"/>
    <property type="evidence" value="ECO:0007669"/>
    <property type="project" value="TreeGrafter"/>
</dbReference>
<feature type="transmembrane region" description="Helical" evidence="7">
    <location>
        <begin position="72"/>
        <end position="91"/>
    </location>
</feature>
<evidence type="ECO:0000256" key="4">
    <source>
        <dbReference type="ARBA" id="ARBA00022989"/>
    </source>
</evidence>
<evidence type="ECO:0000313" key="9">
    <source>
        <dbReference type="Proteomes" id="UP000298061"/>
    </source>
</evidence>